<organism evidence="3 4">
    <name type="scientific">Erythrobacter neustonensis</name>
    <dbReference type="NCBI Taxonomy" id="1112"/>
    <lineage>
        <taxon>Bacteria</taxon>
        <taxon>Pseudomonadati</taxon>
        <taxon>Pseudomonadota</taxon>
        <taxon>Alphaproteobacteria</taxon>
        <taxon>Sphingomonadales</taxon>
        <taxon>Erythrobacteraceae</taxon>
        <taxon>Erythrobacter/Porphyrobacter group</taxon>
        <taxon>Erythrobacter</taxon>
    </lineage>
</organism>
<protein>
    <recommendedName>
        <fullName evidence="2">Putative Flp pilus-assembly TadG-like N-terminal domain-containing protein</fullName>
    </recommendedName>
</protein>
<keyword evidence="4" id="KW-1185">Reference proteome</keyword>
<dbReference type="Proteomes" id="UP000078263">
    <property type="component" value="Chromosome"/>
</dbReference>
<keyword evidence="1" id="KW-0812">Transmembrane</keyword>
<gene>
    <name evidence="3" type="ORF">A9D12_03055</name>
</gene>
<dbReference type="InterPro" id="IPR028087">
    <property type="entry name" value="Tad_N"/>
</dbReference>
<dbReference type="KEGG" id="pns:A9D12_03055"/>
<evidence type="ECO:0000256" key="1">
    <source>
        <dbReference type="SAM" id="Phobius"/>
    </source>
</evidence>
<dbReference type="RefSeq" id="WP_068349680.1">
    <property type="nucleotide sequence ID" value="NZ_CP016033.1"/>
</dbReference>
<evidence type="ECO:0000259" key="2">
    <source>
        <dbReference type="Pfam" id="PF13400"/>
    </source>
</evidence>
<dbReference type="STRING" id="1112.A9D12_03055"/>
<keyword evidence="1" id="KW-1133">Transmembrane helix</keyword>
<sequence>MTDDPNVSAQAPQGTFANRITRLMREQGGAAAATFAIMLPVLIGFGALAIDAGVWSINSRQAQGAADQAAYSAAIASAAGTNAATEARAIAASMGFVDGADGVTVTVDNPPSSGVYSGVPTYWQVTIRQPQSLGLAAVFAAGAPTVVARAVAGTGGGGSCVVGLDTVGPAITFSNNTIFNQAQCNLYSASGISLLNNVQVTSSLYSAGAVTTRPNATVTGTQQPLPSGGLNNPYEDLTGTTPTSGACIGTQPVRNGGTLNPGKYCRGFTLGSSAVNKTINFNPGVYYIETQFSVASNFTFNSPSGGVTLIFNMAPSAVSIQNFNTFNITAPTSGTYSGVAFMSTRGNRTTSSKFTFGNGNTIAVQGAFYFPNAVLEMNNNLTATKCTQLVAWRVLLENNGAMKANCPGSGIQDFGSGTIALVE</sequence>
<evidence type="ECO:0000313" key="4">
    <source>
        <dbReference type="Proteomes" id="UP000078263"/>
    </source>
</evidence>
<name>A0A192D266_9SPHN</name>
<dbReference type="AlphaFoldDB" id="A0A192D266"/>
<proteinExistence type="predicted"/>
<dbReference type="Pfam" id="PF13400">
    <property type="entry name" value="Tad"/>
    <property type="match status" value="1"/>
</dbReference>
<accession>A0A192D266</accession>
<dbReference type="OrthoDB" id="7418984at2"/>
<dbReference type="EMBL" id="CP016033">
    <property type="protein sequence ID" value="ANK12081.1"/>
    <property type="molecule type" value="Genomic_DNA"/>
</dbReference>
<keyword evidence="1" id="KW-0472">Membrane</keyword>
<reference evidence="3 4" key="1">
    <citation type="submission" date="2016-05" db="EMBL/GenBank/DDBJ databases">
        <title>Compelete Genome Sequence of Bacteriochlorophyll-Synthesizing Bacterium Porphyrobacter neustonensis DSM 9434.</title>
        <authorList>
            <person name="Shi X.-L."/>
            <person name="Wu Y.-H."/>
            <person name="Cheng H."/>
            <person name="Xu L."/>
            <person name="Zhang X.-Q."/>
            <person name="Wang C.-S."/>
            <person name="Xu X.-W."/>
        </authorList>
    </citation>
    <scope>NUCLEOTIDE SEQUENCE [LARGE SCALE GENOMIC DNA]</scope>
    <source>
        <strain evidence="3 4">DSM 9434</strain>
    </source>
</reference>
<evidence type="ECO:0000313" key="3">
    <source>
        <dbReference type="EMBL" id="ANK12081.1"/>
    </source>
</evidence>
<feature type="transmembrane region" description="Helical" evidence="1">
    <location>
        <begin position="29"/>
        <end position="50"/>
    </location>
</feature>
<feature type="domain" description="Putative Flp pilus-assembly TadG-like N-terminal" evidence="2">
    <location>
        <begin position="29"/>
        <end position="74"/>
    </location>
</feature>